<dbReference type="EMBL" id="JABBWD010000043">
    <property type="protein sequence ID" value="KAG1774231.1"/>
    <property type="molecule type" value="Genomic_DNA"/>
</dbReference>
<evidence type="ECO:0000256" key="1">
    <source>
        <dbReference type="SAM" id="MobiDB-lite"/>
    </source>
</evidence>
<reference evidence="2" key="1">
    <citation type="journal article" date="2020" name="New Phytol.">
        <title>Comparative genomics reveals dynamic genome evolution in host specialist ectomycorrhizal fungi.</title>
        <authorList>
            <person name="Lofgren L.A."/>
            <person name="Nguyen N.H."/>
            <person name="Vilgalys R."/>
            <person name="Ruytinx J."/>
            <person name="Liao H.L."/>
            <person name="Branco S."/>
            <person name="Kuo A."/>
            <person name="LaButti K."/>
            <person name="Lipzen A."/>
            <person name="Andreopoulos W."/>
            <person name="Pangilinan J."/>
            <person name="Riley R."/>
            <person name="Hundley H."/>
            <person name="Na H."/>
            <person name="Barry K."/>
            <person name="Grigoriev I.V."/>
            <person name="Stajich J.E."/>
            <person name="Kennedy P.G."/>
        </authorList>
    </citation>
    <scope>NUCLEOTIDE SEQUENCE</scope>
    <source>
        <strain evidence="2">DOB743</strain>
    </source>
</reference>
<name>A0A9P6ZPR1_9AGAM</name>
<dbReference type="OrthoDB" id="2681506at2759"/>
<protein>
    <submittedName>
        <fullName evidence="2">Uncharacterized protein</fullName>
    </submittedName>
</protein>
<keyword evidence="3" id="KW-1185">Reference proteome</keyword>
<feature type="region of interest" description="Disordered" evidence="1">
    <location>
        <begin position="12"/>
        <end position="61"/>
    </location>
</feature>
<sequence>MEQFIEAIHLVQSGHVPPSSPKPYGWPYHPEDEPCPVHTQNVSLSPEDRSPAKEEDTSSEVSIDDIWIGPVVATADSLDNSSSENGEESSMSGTETLADVDPALEFNWFVTTSHCGVGLYSEISTTCVIRAPGTSIHYFTTLGEAKDYFRLALAMWCVHVCPEVLAHMPPNNTKIAAKLNYRANENIINEIRLRSRQSPELIGGCSDLELDSIIPPFQPITKRPTSNRGKVPYLEDENGDPLTDTITKSIRKLLRGAWAELIRRKLAPKTWGKVSATARQVVHTLMENAYPLFKLSDNGWKLDYLISTSYSAWQQNHIDDYGNWKKKDINDKEDEDEESSRCSYNTKVDPIREHVLLSPSPSLAPSRAPSPKSPLAALSLTILPLKSLNLQDAPSPTAASPESSPLLVLTMKGPGKAGDAANERGSKISKGKMRPTQTKNGRNLCAHRWLKQVESNKTTEEFSIYYLDLSVDQRKKYDTKAAKLVANNAWDKKAYEGTLH</sequence>
<evidence type="ECO:0000313" key="3">
    <source>
        <dbReference type="Proteomes" id="UP000714275"/>
    </source>
</evidence>
<proteinExistence type="predicted"/>
<evidence type="ECO:0000313" key="2">
    <source>
        <dbReference type="EMBL" id="KAG1774231.1"/>
    </source>
</evidence>
<accession>A0A9P6ZPR1</accession>
<feature type="compositionally biased region" description="Basic and acidic residues" evidence="1">
    <location>
        <begin position="46"/>
        <end position="56"/>
    </location>
</feature>
<organism evidence="2 3">
    <name type="scientific">Suillus placidus</name>
    <dbReference type="NCBI Taxonomy" id="48579"/>
    <lineage>
        <taxon>Eukaryota</taxon>
        <taxon>Fungi</taxon>
        <taxon>Dikarya</taxon>
        <taxon>Basidiomycota</taxon>
        <taxon>Agaricomycotina</taxon>
        <taxon>Agaricomycetes</taxon>
        <taxon>Agaricomycetidae</taxon>
        <taxon>Boletales</taxon>
        <taxon>Suillineae</taxon>
        <taxon>Suillaceae</taxon>
        <taxon>Suillus</taxon>
    </lineage>
</organism>
<dbReference type="AlphaFoldDB" id="A0A9P6ZPR1"/>
<gene>
    <name evidence="2" type="ORF">EV702DRAFT_1047807</name>
</gene>
<feature type="region of interest" description="Disordered" evidence="1">
    <location>
        <begin position="414"/>
        <end position="439"/>
    </location>
</feature>
<comment type="caution">
    <text evidence="2">The sequence shown here is derived from an EMBL/GenBank/DDBJ whole genome shotgun (WGS) entry which is preliminary data.</text>
</comment>
<dbReference type="Proteomes" id="UP000714275">
    <property type="component" value="Unassembled WGS sequence"/>
</dbReference>